<accession>A0A2Z7C2L7</accession>
<evidence type="ECO:0000313" key="3">
    <source>
        <dbReference type="Proteomes" id="UP000250235"/>
    </source>
</evidence>
<proteinExistence type="predicted"/>
<evidence type="ECO:0000256" key="1">
    <source>
        <dbReference type="SAM" id="MobiDB-lite"/>
    </source>
</evidence>
<dbReference type="AlphaFoldDB" id="A0A2Z7C2L7"/>
<keyword evidence="3" id="KW-1185">Reference proteome</keyword>
<name>A0A2Z7C2L7_9LAMI</name>
<dbReference type="Proteomes" id="UP000250235">
    <property type="component" value="Unassembled WGS sequence"/>
</dbReference>
<organism evidence="2 3">
    <name type="scientific">Dorcoceras hygrometricum</name>
    <dbReference type="NCBI Taxonomy" id="472368"/>
    <lineage>
        <taxon>Eukaryota</taxon>
        <taxon>Viridiplantae</taxon>
        <taxon>Streptophyta</taxon>
        <taxon>Embryophyta</taxon>
        <taxon>Tracheophyta</taxon>
        <taxon>Spermatophyta</taxon>
        <taxon>Magnoliopsida</taxon>
        <taxon>eudicotyledons</taxon>
        <taxon>Gunneridae</taxon>
        <taxon>Pentapetalae</taxon>
        <taxon>asterids</taxon>
        <taxon>lamiids</taxon>
        <taxon>Lamiales</taxon>
        <taxon>Gesneriaceae</taxon>
        <taxon>Didymocarpoideae</taxon>
        <taxon>Trichosporeae</taxon>
        <taxon>Loxocarpinae</taxon>
        <taxon>Dorcoceras</taxon>
    </lineage>
</organism>
<sequence length="88" mass="9578">MLTISTDGYPLSASEQSSNGAYEECGRTQPLTNSVENGVELTEEDKDEIMTEVEEAEVSEDMTIDMENNEEETVKSSEANNPTPTAAL</sequence>
<reference evidence="2 3" key="1">
    <citation type="journal article" date="2015" name="Proc. Natl. Acad. Sci. U.S.A.">
        <title>The resurrection genome of Boea hygrometrica: A blueprint for survival of dehydration.</title>
        <authorList>
            <person name="Xiao L."/>
            <person name="Yang G."/>
            <person name="Zhang L."/>
            <person name="Yang X."/>
            <person name="Zhao S."/>
            <person name="Ji Z."/>
            <person name="Zhou Q."/>
            <person name="Hu M."/>
            <person name="Wang Y."/>
            <person name="Chen M."/>
            <person name="Xu Y."/>
            <person name="Jin H."/>
            <person name="Xiao X."/>
            <person name="Hu G."/>
            <person name="Bao F."/>
            <person name="Hu Y."/>
            <person name="Wan P."/>
            <person name="Li L."/>
            <person name="Deng X."/>
            <person name="Kuang T."/>
            <person name="Xiang C."/>
            <person name="Zhu J.K."/>
            <person name="Oliver M.J."/>
            <person name="He Y."/>
        </authorList>
    </citation>
    <scope>NUCLEOTIDE SEQUENCE [LARGE SCALE GENOMIC DNA]</scope>
    <source>
        <strain evidence="3">cv. XS01</strain>
    </source>
</reference>
<dbReference type="OrthoDB" id="341898at2759"/>
<feature type="compositionally biased region" description="Polar residues" evidence="1">
    <location>
        <begin position="76"/>
        <end position="88"/>
    </location>
</feature>
<dbReference type="EMBL" id="KQ999839">
    <property type="protein sequence ID" value="KZV41082.1"/>
    <property type="molecule type" value="Genomic_DNA"/>
</dbReference>
<evidence type="ECO:0000313" key="2">
    <source>
        <dbReference type="EMBL" id="KZV41082.1"/>
    </source>
</evidence>
<feature type="compositionally biased region" description="Acidic residues" evidence="1">
    <location>
        <begin position="41"/>
        <end position="71"/>
    </location>
</feature>
<protein>
    <submittedName>
        <fullName evidence="2">Serine/threonine-protein phosphatase 4 regulatory subunit 2</fullName>
    </submittedName>
</protein>
<feature type="region of interest" description="Disordered" evidence="1">
    <location>
        <begin position="1"/>
        <end position="88"/>
    </location>
</feature>
<gene>
    <name evidence="2" type="ORF">F511_14058</name>
</gene>